<proteinExistence type="predicted"/>
<comment type="caution">
    <text evidence="1">The sequence shown here is derived from an EMBL/GenBank/DDBJ whole genome shotgun (WGS) entry which is preliminary data.</text>
</comment>
<evidence type="ECO:0008006" key="3">
    <source>
        <dbReference type="Google" id="ProtNLM"/>
    </source>
</evidence>
<dbReference type="Proteomes" id="UP001058974">
    <property type="component" value="Chromosome 1"/>
</dbReference>
<keyword evidence="2" id="KW-1185">Reference proteome</keyword>
<protein>
    <recommendedName>
        <fullName evidence="3">DUF659 domain-containing protein</fullName>
    </recommendedName>
</protein>
<dbReference type="PANTHER" id="PTHR32166:SF74">
    <property type="entry name" value="OS05G0256350 PROTEIN"/>
    <property type="match status" value="1"/>
</dbReference>
<reference evidence="1 2" key="1">
    <citation type="journal article" date="2022" name="Nat. Genet.">
        <title>Improved pea reference genome and pan-genome highlight genomic features and evolutionary characteristics.</title>
        <authorList>
            <person name="Yang T."/>
            <person name="Liu R."/>
            <person name="Luo Y."/>
            <person name="Hu S."/>
            <person name="Wang D."/>
            <person name="Wang C."/>
            <person name="Pandey M.K."/>
            <person name="Ge S."/>
            <person name="Xu Q."/>
            <person name="Li N."/>
            <person name="Li G."/>
            <person name="Huang Y."/>
            <person name="Saxena R.K."/>
            <person name="Ji Y."/>
            <person name="Li M."/>
            <person name="Yan X."/>
            <person name="He Y."/>
            <person name="Liu Y."/>
            <person name="Wang X."/>
            <person name="Xiang C."/>
            <person name="Varshney R.K."/>
            <person name="Ding H."/>
            <person name="Gao S."/>
            <person name="Zong X."/>
        </authorList>
    </citation>
    <scope>NUCLEOTIDE SEQUENCE [LARGE SCALE GENOMIC DNA]</scope>
    <source>
        <strain evidence="1 2">cv. Zhongwan 6</strain>
    </source>
</reference>
<accession>A0A9D4YKR4</accession>
<dbReference type="InterPro" id="IPR012337">
    <property type="entry name" value="RNaseH-like_sf"/>
</dbReference>
<dbReference type="EMBL" id="JAMSHJ010000001">
    <property type="protein sequence ID" value="KAI5440894.1"/>
    <property type="molecule type" value="Genomic_DNA"/>
</dbReference>
<evidence type="ECO:0000313" key="1">
    <source>
        <dbReference type="EMBL" id="KAI5440894.1"/>
    </source>
</evidence>
<dbReference type="Gramene" id="Psat01G0038300-T1">
    <property type="protein sequence ID" value="KAI5440894.1"/>
    <property type="gene ID" value="KIW84_010383"/>
</dbReference>
<gene>
    <name evidence="1" type="ORF">KIW84_010383</name>
</gene>
<dbReference type="AlphaFoldDB" id="A0A9D4YKR4"/>
<name>A0A9D4YKR4_PEA</name>
<dbReference type="PANTHER" id="PTHR32166">
    <property type="entry name" value="OSJNBA0013A04.12 PROTEIN"/>
    <property type="match status" value="1"/>
</dbReference>
<evidence type="ECO:0000313" key="2">
    <source>
        <dbReference type="Proteomes" id="UP001058974"/>
    </source>
</evidence>
<dbReference type="SUPFAM" id="SSF53098">
    <property type="entry name" value="Ribonuclease H-like"/>
    <property type="match status" value="1"/>
</dbReference>
<sequence>MFWTPCAAHGIDLMFEDIGKIPKVDKVIKNGVKVVGYIYNHTFALNLMRKITDNVELVKNGVTRFTTFFLTLQRLQELKSKLREMFTCDEWVSSKCDKDAKGKMATSIILMASFWSDVVYTLKVMAPLVDVLRMVDNERKPAMCYIYAAMGVAKESIEKTFNSNSSKYKVVFDIIDKRWECQLHHPLHSTGYYLNLEYYYEKPEIENDLKLVRGLRKCIETLSESDEVEDKISVQLAQYKDATCLFGIRAAIRQRLTLAPVLPDVSVTGASLSIFEIRDKIDPMEFSEINYHTQWLVEEMGEDGEPLQEDLVHEDDDLTWAQVTETSGTNEPVIYTRRSRLLEGASTYRA</sequence>
<organism evidence="1 2">
    <name type="scientific">Pisum sativum</name>
    <name type="common">Garden pea</name>
    <name type="synonym">Lathyrus oleraceus</name>
    <dbReference type="NCBI Taxonomy" id="3888"/>
    <lineage>
        <taxon>Eukaryota</taxon>
        <taxon>Viridiplantae</taxon>
        <taxon>Streptophyta</taxon>
        <taxon>Embryophyta</taxon>
        <taxon>Tracheophyta</taxon>
        <taxon>Spermatophyta</taxon>
        <taxon>Magnoliopsida</taxon>
        <taxon>eudicotyledons</taxon>
        <taxon>Gunneridae</taxon>
        <taxon>Pentapetalae</taxon>
        <taxon>rosids</taxon>
        <taxon>fabids</taxon>
        <taxon>Fabales</taxon>
        <taxon>Fabaceae</taxon>
        <taxon>Papilionoideae</taxon>
        <taxon>50 kb inversion clade</taxon>
        <taxon>NPAAA clade</taxon>
        <taxon>Hologalegina</taxon>
        <taxon>IRL clade</taxon>
        <taxon>Fabeae</taxon>
        <taxon>Lathyrus</taxon>
    </lineage>
</organism>